<accession>A0A1J5PBX0</accession>
<gene>
    <name evidence="1" type="ORF">GALL_531480</name>
</gene>
<protein>
    <submittedName>
        <fullName evidence="1">Uncharacterized protein</fullName>
    </submittedName>
</protein>
<dbReference type="AlphaFoldDB" id="A0A1J5PBX0"/>
<dbReference type="EMBL" id="MLJW01007450">
    <property type="protein sequence ID" value="OIQ65295.1"/>
    <property type="molecule type" value="Genomic_DNA"/>
</dbReference>
<organism evidence="1">
    <name type="scientific">mine drainage metagenome</name>
    <dbReference type="NCBI Taxonomy" id="410659"/>
    <lineage>
        <taxon>unclassified sequences</taxon>
        <taxon>metagenomes</taxon>
        <taxon>ecological metagenomes</taxon>
    </lineage>
</organism>
<sequence length="130" mass="14418">MQQRGHDIRRDLLNTPAKLIGDIRNRDFIGQCVHDQLLQRAQLPGLGDIGQEGAHVLDPPAIVAERSYVGRDPDFVAVLVVAEDFLLAATTFIIDHAPQPGHRLAVGVPAHKQIVRLPAFRFLERVPEHS</sequence>
<reference evidence="1" key="1">
    <citation type="submission" date="2016-10" db="EMBL/GenBank/DDBJ databases">
        <title>Sequence of Gallionella enrichment culture.</title>
        <authorList>
            <person name="Poehlein A."/>
            <person name="Muehling M."/>
            <person name="Daniel R."/>
        </authorList>
    </citation>
    <scope>NUCLEOTIDE SEQUENCE</scope>
</reference>
<evidence type="ECO:0000313" key="1">
    <source>
        <dbReference type="EMBL" id="OIQ65295.1"/>
    </source>
</evidence>
<proteinExistence type="predicted"/>
<name>A0A1J5PBX0_9ZZZZ</name>
<comment type="caution">
    <text evidence="1">The sequence shown here is derived from an EMBL/GenBank/DDBJ whole genome shotgun (WGS) entry which is preliminary data.</text>
</comment>